<dbReference type="EMBL" id="BMAW01094433">
    <property type="protein sequence ID" value="GFS65423.1"/>
    <property type="molecule type" value="Genomic_DNA"/>
</dbReference>
<dbReference type="SMART" id="SM00181">
    <property type="entry name" value="EGF"/>
    <property type="match status" value="2"/>
</dbReference>
<dbReference type="CDD" id="cd00054">
    <property type="entry name" value="EGF_CA"/>
    <property type="match status" value="2"/>
</dbReference>
<accession>A0A8X6MKS9</accession>
<feature type="domain" description="EGF-like" evidence="6">
    <location>
        <begin position="17"/>
        <end position="54"/>
    </location>
</feature>
<gene>
    <name evidence="7" type="ORF">NPIL_76031</name>
</gene>
<dbReference type="PANTHER" id="PTHR24034">
    <property type="entry name" value="EGF-LIKE DOMAIN-CONTAINING PROTEIN"/>
    <property type="match status" value="1"/>
</dbReference>
<comment type="caution">
    <text evidence="5">Lacks conserved residue(s) required for the propagation of feature annotation.</text>
</comment>
<dbReference type="PANTHER" id="PTHR24034:SF89">
    <property type="entry name" value="COMPLEMENT COMPONENT C1Q RECEPTOR"/>
    <property type="match status" value="1"/>
</dbReference>
<dbReference type="PROSITE" id="PS50026">
    <property type="entry name" value="EGF_3"/>
    <property type="match status" value="2"/>
</dbReference>
<dbReference type="PROSITE" id="PS00010">
    <property type="entry name" value="ASX_HYDROXYL"/>
    <property type="match status" value="1"/>
</dbReference>
<dbReference type="Proteomes" id="UP000887013">
    <property type="component" value="Unassembled WGS sequence"/>
</dbReference>
<protein>
    <recommendedName>
        <fullName evidence="6">EGF-like domain-containing protein</fullName>
    </recommendedName>
</protein>
<keyword evidence="8" id="KW-1185">Reference proteome</keyword>
<dbReference type="OrthoDB" id="6429323at2759"/>
<evidence type="ECO:0000313" key="7">
    <source>
        <dbReference type="EMBL" id="GFS65423.1"/>
    </source>
</evidence>
<dbReference type="AlphaFoldDB" id="A0A8X6MKS9"/>
<evidence type="ECO:0000259" key="6">
    <source>
        <dbReference type="PROSITE" id="PS50026"/>
    </source>
</evidence>
<dbReference type="SMART" id="SM00179">
    <property type="entry name" value="EGF_CA"/>
    <property type="match status" value="2"/>
</dbReference>
<evidence type="ECO:0000256" key="4">
    <source>
        <dbReference type="ARBA" id="ARBA00023157"/>
    </source>
</evidence>
<proteinExistence type="predicted"/>
<keyword evidence="4" id="KW-1015">Disulfide bond</keyword>
<dbReference type="Pfam" id="PF07645">
    <property type="entry name" value="EGF_CA"/>
    <property type="match status" value="2"/>
</dbReference>
<feature type="domain" description="EGF-like" evidence="6">
    <location>
        <begin position="67"/>
        <end position="105"/>
    </location>
</feature>
<dbReference type="InterPro" id="IPR000742">
    <property type="entry name" value="EGF"/>
</dbReference>
<dbReference type="InterPro" id="IPR050751">
    <property type="entry name" value="ECM_structural_protein"/>
</dbReference>
<dbReference type="SUPFAM" id="SSF57196">
    <property type="entry name" value="EGF/Laminin"/>
    <property type="match status" value="2"/>
</dbReference>
<evidence type="ECO:0000256" key="1">
    <source>
        <dbReference type="ARBA" id="ARBA00022536"/>
    </source>
</evidence>
<organism evidence="7 8">
    <name type="scientific">Nephila pilipes</name>
    <name type="common">Giant wood spider</name>
    <name type="synonym">Nephila maculata</name>
    <dbReference type="NCBI Taxonomy" id="299642"/>
    <lineage>
        <taxon>Eukaryota</taxon>
        <taxon>Metazoa</taxon>
        <taxon>Ecdysozoa</taxon>
        <taxon>Arthropoda</taxon>
        <taxon>Chelicerata</taxon>
        <taxon>Arachnida</taxon>
        <taxon>Araneae</taxon>
        <taxon>Araneomorphae</taxon>
        <taxon>Entelegynae</taxon>
        <taxon>Araneoidea</taxon>
        <taxon>Nephilidae</taxon>
        <taxon>Nephila</taxon>
    </lineage>
</organism>
<dbReference type="Gene3D" id="2.10.25.10">
    <property type="entry name" value="Laminin"/>
    <property type="match status" value="2"/>
</dbReference>
<evidence type="ECO:0000256" key="5">
    <source>
        <dbReference type="PROSITE-ProRule" id="PRU00076"/>
    </source>
</evidence>
<reference evidence="7" key="1">
    <citation type="submission" date="2020-08" db="EMBL/GenBank/DDBJ databases">
        <title>Multicomponent nature underlies the extraordinary mechanical properties of spider dragline silk.</title>
        <authorList>
            <person name="Kono N."/>
            <person name="Nakamura H."/>
            <person name="Mori M."/>
            <person name="Yoshida Y."/>
            <person name="Ohtoshi R."/>
            <person name="Malay A.D."/>
            <person name="Moran D.A.P."/>
            <person name="Tomita M."/>
            <person name="Numata K."/>
            <person name="Arakawa K."/>
        </authorList>
    </citation>
    <scope>NUCLEOTIDE SEQUENCE</scope>
</reference>
<dbReference type="GO" id="GO:0005509">
    <property type="term" value="F:calcium ion binding"/>
    <property type="evidence" value="ECO:0007669"/>
    <property type="project" value="InterPro"/>
</dbReference>
<keyword evidence="1 5" id="KW-0245">EGF-like domain</keyword>
<keyword evidence="2" id="KW-0732">Signal</keyword>
<dbReference type="InterPro" id="IPR001881">
    <property type="entry name" value="EGF-like_Ca-bd_dom"/>
</dbReference>
<keyword evidence="3" id="KW-0677">Repeat</keyword>
<dbReference type="FunFam" id="2.10.25.10:FF:000038">
    <property type="entry name" value="Fibrillin 2"/>
    <property type="match status" value="1"/>
</dbReference>
<dbReference type="InterPro" id="IPR049883">
    <property type="entry name" value="NOTCH1_EGF-like"/>
</dbReference>
<dbReference type="InterPro" id="IPR000152">
    <property type="entry name" value="EGF-type_Asp/Asn_hydroxyl_site"/>
</dbReference>
<evidence type="ECO:0000256" key="2">
    <source>
        <dbReference type="ARBA" id="ARBA00022729"/>
    </source>
</evidence>
<name>A0A8X6MKS9_NEPPI</name>
<evidence type="ECO:0000313" key="8">
    <source>
        <dbReference type="Proteomes" id="UP000887013"/>
    </source>
</evidence>
<sequence>MTKRFYRAIYRYSFLIDIDECLNASACPLNTICKNLPGNFSCECKPGFQVKKGEQHFGCEGVVFFVDIDECESSGACISKNTVCISSPESYDCICKDGYYLAAPVRLEHHNPMYNTCYAKGLPCTIRFI</sequence>
<comment type="caution">
    <text evidence="7">The sequence shown here is derived from an EMBL/GenBank/DDBJ whole genome shotgun (WGS) entry which is preliminary data.</text>
</comment>
<evidence type="ECO:0000256" key="3">
    <source>
        <dbReference type="ARBA" id="ARBA00022737"/>
    </source>
</evidence>